<dbReference type="Gene3D" id="3.30.1240.10">
    <property type="match status" value="2"/>
</dbReference>
<dbReference type="SFLD" id="SFLDS00003">
    <property type="entry name" value="Haloacid_Dehalogenase"/>
    <property type="match status" value="1"/>
</dbReference>
<feature type="signal peptide" evidence="1">
    <location>
        <begin position="1"/>
        <end position="20"/>
    </location>
</feature>
<dbReference type="Pfam" id="PF08282">
    <property type="entry name" value="Hydrolase_3"/>
    <property type="match status" value="2"/>
</dbReference>
<dbReference type="SFLD" id="SFLDG01140">
    <property type="entry name" value="C2.B:_Phosphomannomutase_and_P"/>
    <property type="match status" value="1"/>
</dbReference>
<proteinExistence type="predicted"/>
<keyword evidence="1" id="KW-0732">Signal</keyword>
<keyword evidence="3" id="KW-1185">Reference proteome</keyword>
<dbReference type="OrthoDB" id="27226at2759"/>
<dbReference type="GO" id="GO:0005829">
    <property type="term" value="C:cytosol"/>
    <property type="evidence" value="ECO:0007669"/>
    <property type="project" value="TreeGrafter"/>
</dbReference>
<feature type="chain" id="PRO_5004669507" evidence="1">
    <location>
        <begin position="21"/>
        <end position="304"/>
    </location>
</feature>
<evidence type="ECO:0000313" key="2">
    <source>
        <dbReference type="EMBL" id="CDI74576.1"/>
    </source>
</evidence>
<dbReference type="GO" id="GO:0000287">
    <property type="term" value="F:magnesium ion binding"/>
    <property type="evidence" value="ECO:0007669"/>
    <property type="project" value="TreeGrafter"/>
</dbReference>
<reference evidence="2" key="2">
    <citation type="submission" date="2013-10" db="EMBL/GenBank/DDBJ databases">
        <authorList>
            <person name="Aslett M."/>
        </authorList>
    </citation>
    <scope>NUCLEOTIDE SEQUENCE [LARGE SCALE GENOMIC DNA]</scope>
    <source>
        <strain evidence="2">Houghton</strain>
    </source>
</reference>
<dbReference type="GO" id="GO:0016791">
    <property type="term" value="F:phosphatase activity"/>
    <property type="evidence" value="ECO:0007669"/>
    <property type="project" value="TreeGrafter"/>
</dbReference>
<name>U6G2W9_9EIME</name>
<dbReference type="InterPro" id="IPR036412">
    <property type="entry name" value="HAD-like_sf"/>
</dbReference>
<dbReference type="InterPro" id="IPR023214">
    <property type="entry name" value="HAD_sf"/>
</dbReference>
<dbReference type="PANTHER" id="PTHR10000">
    <property type="entry name" value="PHOSPHOSERINE PHOSPHATASE"/>
    <property type="match status" value="1"/>
</dbReference>
<dbReference type="InterPro" id="IPR006379">
    <property type="entry name" value="HAD-SF_hydro_IIB"/>
</dbReference>
<reference evidence="2" key="1">
    <citation type="submission" date="2013-10" db="EMBL/GenBank/DDBJ databases">
        <title>Genomic analysis of the causative agents of coccidiosis in chickens.</title>
        <authorList>
            <person name="Reid A.J."/>
            <person name="Blake D."/>
            <person name="Billington K."/>
            <person name="Browne H."/>
            <person name="Dunn M."/>
            <person name="Hung S."/>
            <person name="Kawahara F."/>
            <person name="Miranda-Saavedra D."/>
            <person name="Mourier T."/>
            <person name="Nagra H."/>
            <person name="Otto T.D."/>
            <person name="Rawlings N."/>
            <person name="Sanchez A."/>
            <person name="Sanders M."/>
            <person name="Subramaniam C."/>
            <person name="Tay Y."/>
            <person name="Dear P."/>
            <person name="Doerig C."/>
            <person name="Gruber A."/>
            <person name="Parkinson J."/>
            <person name="Shirley M."/>
            <person name="Wan K.L."/>
            <person name="Berriman M."/>
            <person name="Tomley F."/>
            <person name="Pain A."/>
        </authorList>
    </citation>
    <scope>NUCLEOTIDE SEQUENCE [LARGE SCALE GENOMIC DNA]</scope>
    <source>
        <strain evidence="2">Houghton</strain>
    </source>
</reference>
<protein>
    <submittedName>
        <fullName evidence="2">Phosphatase YidA, related</fullName>
    </submittedName>
</protein>
<evidence type="ECO:0000256" key="1">
    <source>
        <dbReference type="SAM" id="SignalP"/>
    </source>
</evidence>
<dbReference type="AlphaFoldDB" id="U6G2W9"/>
<dbReference type="VEuPathDB" id="ToxoDB:EPH_0002900"/>
<dbReference type="EMBL" id="HG690435">
    <property type="protein sequence ID" value="CDI74576.1"/>
    <property type="molecule type" value="Genomic_DNA"/>
</dbReference>
<evidence type="ECO:0000313" key="3">
    <source>
        <dbReference type="Proteomes" id="UP000018201"/>
    </source>
</evidence>
<dbReference type="PANTHER" id="PTHR10000:SF8">
    <property type="entry name" value="HAD SUPERFAMILY HYDROLASE-LIKE, TYPE 3"/>
    <property type="match status" value="1"/>
</dbReference>
<accession>U6G2W9</accession>
<dbReference type="NCBIfam" id="TIGR01484">
    <property type="entry name" value="HAD-SF-IIB"/>
    <property type="match status" value="1"/>
</dbReference>
<dbReference type="Proteomes" id="UP000018201">
    <property type="component" value="Unassembled WGS sequence"/>
</dbReference>
<dbReference type="Gene3D" id="3.40.50.1000">
    <property type="entry name" value="HAD superfamily/HAD-like"/>
    <property type="match status" value="2"/>
</dbReference>
<dbReference type="SUPFAM" id="SSF56784">
    <property type="entry name" value="HAD-like"/>
    <property type="match status" value="1"/>
</dbReference>
<sequence>MVLLGYFFLTLAFAASPATSEEPTLHTQRQGTTSASSLLAKPIRLILSDLDGTLVGKNGVLHPNNVEAFRLARSLGIQVAMATGRPRTSVLELLGERNLEKMEFSGNPGIYLNGAYVLGPSGEVLRDSPLAASTLKHVLNVVEEEGLLDRAVGVTEGPLIFFKDESSSLHSRVHKVHVEGEPAAVAVVRHRLEAKLGDSVGFAQSHPRAFEVLEPGMNKGEALRLLCAALGIHPDEVLALGNARNDLPMFEVAGTAVAVGDGYDIAKEAADFVTVPSTQGALMEVLQYIKARNLSPNSDATETA</sequence>
<organism evidence="2 3">
    <name type="scientific">Eimeria praecox</name>
    <dbReference type="NCBI Taxonomy" id="51316"/>
    <lineage>
        <taxon>Eukaryota</taxon>
        <taxon>Sar</taxon>
        <taxon>Alveolata</taxon>
        <taxon>Apicomplexa</taxon>
        <taxon>Conoidasida</taxon>
        <taxon>Coccidia</taxon>
        <taxon>Eucoccidiorida</taxon>
        <taxon>Eimeriorina</taxon>
        <taxon>Eimeriidae</taxon>
        <taxon>Eimeria</taxon>
    </lineage>
</organism>
<gene>
    <name evidence="2" type="ORF">EPH_0002900</name>
</gene>